<dbReference type="KEGG" id="api:103308106"/>
<sequence>MNMDNTLNESGPSRPKRLCSMNRNYEQQIEQMLFNSDSDENYDFSDSGSEYEFQNTEQVSDDFESDTEIANNVPSVNTQSSTSTNNDGDWQEEEIELSNFPFIKRNELFVPIEDKINPIDYFFMLFDEHFIQLLVDETNNYAEIEFLRVGSAPRSRISDWKPTDKDEMLTFIALIIHTGTIKLNRLNDYWKTHHLFNLSCFSNYMSRDRFLNLLRCFHFAPNIETNNQNLPEDRLYKIRPLITYFNNKMNTIYYPKKELSLDESMVLWRGRLQFRQYIQNKRHKYGIKLYMLTEPHGLVLKFAVYVGVLDDLGGKGHAANVVLHLMSEKLNNGHALYMDNFYNSFDLASKLIEKKTFCTGTLRLNRKNTPQDVVESKLKKGETVARYSQGVMIGKWKDKRDVGYISTEFKNNLILTKNRNGKEQYKPEPISNYNRFMSGIDRQDQMHSYYPFTRKTIRWYKKIGIHIIQMLLMNSFYLYNQYHARPKISLYDFRLSILSELLPKQPKPRSFSVSHTNHFPKTHDVGKSGRPNRKRCHLCYSKGIRKDTTYFCPSCPEKPSLCHQPCFNNFHK</sequence>
<feature type="region of interest" description="Disordered" evidence="1">
    <location>
        <begin position="509"/>
        <end position="529"/>
    </location>
</feature>
<dbReference type="RefSeq" id="XP_016656673.1">
    <property type="nucleotide sequence ID" value="XM_016801184.1"/>
</dbReference>
<dbReference type="PANTHER" id="PTHR46599">
    <property type="entry name" value="PIGGYBAC TRANSPOSABLE ELEMENT-DERIVED PROTEIN 4"/>
    <property type="match status" value="1"/>
</dbReference>
<proteinExistence type="predicted"/>
<dbReference type="Pfam" id="PF13843">
    <property type="entry name" value="DDE_Tnp_1_7"/>
    <property type="match status" value="1"/>
</dbReference>
<evidence type="ECO:0000259" key="2">
    <source>
        <dbReference type="Pfam" id="PF13842"/>
    </source>
</evidence>
<feature type="compositionally biased region" description="Low complexity" evidence="1">
    <location>
        <begin position="71"/>
        <end position="86"/>
    </location>
</feature>
<keyword evidence="5" id="KW-1185">Reference proteome</keyword>
<reference evidence="4" key="2">
    <citation type="submission" date="2022-06" db="UniProtKB">
        <authorList>
            <consortium name="EnsemblMetazoa"/>
        </authorList>
    </citation>
    <scope>IDENTIFICATION</scope>
</reference>
<dbReference type="AlphaFoldDB" id="A0A8R2H2N9"/>
<dbReference type="PANTHER" id="PTHR46599:SF3">
    <property type="entry name" value="PIGGYBAC TRANSPOSABLE ELEMENT-DERIVED PROTEIN 4"/>
    <property type="match status" value="1"/>
</dbReference>
<accession>A0A8R2H2N9</accession>
<evidence type="ECO:0000313" key="5">
    <source>
        <dbReference type="Proteomes" id="UP000007819"/>
    </source>
</evidence>
<protein>
    <recommendedName>
        <fullName evidence="6">PiggyBac transposable element-derived protein 4-like</fullName>
    </recommendedName>
</protein>
<dbReference type="InterPro" id="IPR032718">
    <property type="entry name" value="PGBD4_Znf_C"/>
</dbReference>
<organism evidence="4 5">
    <name type="scientific">Acyrthosiphon pisum</name>
    <name type="common">Pea aphid</name>
    <dbReference type="NCBI Taxonomy" id="7029"/>
    <lineage>
        <taxon>Eukaryota</taxon>
        <taxon>Metazoa</taxon>
        <taxon>Ecdysozoa</taxon>
        <taxon>Arthropoda</taxon>
        <taxon>Hexapoda</taxon>
        <taxon>Insecta</taxon>
        <taxon>Pterygota</taxon>
        <taxon>Neoptera</taxon>
        <taxon>Paraneoptera</taxon>
        <taxon>Hemiptera</taxon>
        <taxon>Sternorrhyncha</taxon>
        <taxon>Aphidomorpha</taxon>
        <taxon>Aphidoidea</taxon>
        <taxon>Aphididae</taxon>
        <taxon>Macrosiphini</taxon>
        <taxon>Acyrthosiphon</taxon>
    </lineage>
</organism>
<evidence type="ECO:0000256" key="1">
    <source>
        <dbReference type="SAM" id="MobiDB-lite"/>
    </source>
</evidence>
<dbReference type="EnsemblMetazoa" id="XM_016801184.2">
    <property type="protein sequence ID" value="XP_016656673.1"/>
    <property type="gene ID" value="LOC103308106"/>
</dbReference>
<dbReference type="Pfam" id="PF13842">
    <property type="entry name" value="zf-Tnp_2"/>
    <property type="match status" value="1"/>
</dbReference>
<evidence type="ECO:0000259" key="3">
    <source>
        <dbReference type="Pfam" id="PF13843"/>
    </source>
</evidence>
<feature type="domain" description="PiggyBac transposable element-derived protein 4 C-terminal zinc-finger" evidence="2">
    <location>
        <begin position="521"/>
        <end position="571"/>
    </location>
</feature>
<dbReference type="OrthoDB" id="6628858at2759"/>
<feature type="region of interest" description="Disordered" evidence="1">
    <location>
        <begin position="71"/>
        <end position="91"/>
    </location>
</feature>
<evidence type="ECO:0000313" key="4">
    <source>
        <dbReference type="EnsemblMetazoa" id="XP_016656673.1"/>
    </source>
</evidence>
<evidence type="ECO:0008006" key="6">
    <source>
        <dbReference type="Google" id="ProtNLM"/>
    </source>
</evidence>
<dbReference type="InterPro" id="IPR029526">
    <property type="entry name" value="PGBD"/>
</dbReference>
<dbReference type="Proteomes" id="UP000007819">
    <property type="component" value="Unassembled WGS sequence"/>
</dbReference>
<feature type="domain" description="PiggyBac transposable element-derived protein" evidence="3">
    <location>
        <begin position="117"/>
        <end position="476"/>
    </location>
</feature>
<dbReference type="GeneID" id="103308106"/>
<name>A0A8R2H2N9_ACYPI</name>
<reference evidence="5" key="1">
    <citation type="submission" date="2010-06" db="EMBL/GenBank/DDBJ databases">
        <authorList>
            <person name="Jiang H."/>
            <person name="Abraham K."/>
            <person name="Ali S."/>
            <person name="Alsbrooks S.L."/>
            <person name="Anim B.N."/>
            <person name="Anosike U.S."/>
            <person name="Attaway T."/>
            <person name="Bandaranaike D.P."/>
            <person name="Battles P.K."/>
            <person name="Bell S.N."/>
            <person name="Bell A.V."/>
            <person name="Beltran B."/>
            <person name="Bickham C."/>
            <person name="Bustamante Y."/>
            <person name="Caleb T."/>
            <person name="Canada A."/>
            <person name="Cardenas V."/>
            <person name="Carter K."/>
            <person name="Chacko J."/>
            <person name="Chandrabose M.N."/>
            <person name="Chavez D."/>
            <person name="Chavez A."/>
            <person name="Chen L."/>
            <person name="Chu H.-S."/>
            <person name="Claassen K.J."/>
            <person name="Cockrell R."/>
            <person name="Collins M."/>
            <person name="Cooper J.A."/>
            <person name="Cree A."/>
            <person name="Curry S.M."/>
            <person name="Da Y."/>
            <person name="Dao M.D."/>
            <person name="Das B."/>
            <person name="Davila M.-L."/>
            <person name="Davy-Carroll L."/>
            <person name="Denson S."/>
            <person name="Dinh H."/>
            <person name="Ebong V.E."/>
            <person name="Edwards J.R."/>
            <person name="Egan A."/>
            <person name="El-Daye J."/>
            <person name="Escobedo L."/>
            <person name="Fernandez S."/>
            <person name="Fernando P.R."/>
            <person name="Flagg N."/>
            <person name="Forbes L.D."/>
            <person name="Fowler R.G."/>
            <person name="Fu Q."/>
            <person name="Gabisi R.A."/>
            <person name="Ganer J."/>
            <person name="Garbino Pronczuk A."/>
            <person name="Garcia R.M."/>
            <person name="Garner T."/>
            <person name="Garrett T.E."/>
            <person name="Gonzalez D.A."/>
            <person name="Hamid H."/>
            <person name="Hawkins E.S."/>
            <person name="Hirani K."/>
            <person name="Hogues M.E."/>
            <person name="Hollins B."/>
            <person name="Hsiao C.-H."/>
            <person name="Jabil R."/>
            <person name="James M.L."/>
            <person name="Jhangiani S.N."/>
            <person name="Johnson B."/>
            <person name="Johnson Q."/>
            <person name="Joshi V."/>
            <person name="Kalu J.B."/>
            <person name="Kam C."/>
            <person name="Kashfia A."/>
            <person name="Keebler J."/>
            <person name="Kisamo H."/>
            <person name="Kovar C.L."/>
            <person name="Lago L.A."/>
            <person name="Lai C.-Y."/>
            <person name="Laidlaw J."/>
            <person name="Lara F."/>
            <person name="Le T.-K."/>
            <person name="Lee S.L."/>
            <person name="Legall F.H."/>
            <person name="Lemon S.J."/>
            <person name="Lewis L.R."/>
            <person name="Li B."/>
            <person name="Liu Y."/>
            <person name="Liu Y.-S."/>
            <person name="Lopez J."/>
            <person name="Lozado R.J."/>
            <person name="Lu J."/>
            <person name="Madu R.C."/>
            <person name="Maheshwari M."/>
            <person name="Maheshwari R."/>
            <person name="Malloy K."/>
            <person name="Martinez E."/>
            <person name="Mathew T."/>
            <person name="Mercado I.C."/>
            <person name="Mercado C."/>
            <person name="Meyer B."/>
            <person name="Montgomery K."/>
            <person name="Morgan M.B."/>
            <person name="Munidasa M."/>
            <person name="Nazareth L.V."/>
            <person name="Nelson J."/>
            <person name="Ng B.M."/>
            <person name="Nguyen N.B."/>
            <person name="Nguyen P.Q."/>
            <person name="Nguyen T."/>
            <person name="Obregon M."/>
            <person name="Okwuonu G.O."/>
            <person name="Onwere C.G."/>
            <person name="Orozco G."/>
            <person name="Parra A."/>
            <person name="Patel S."/>
            <person name="Patil S."/>
            <person name="Perez A."/>
            <person name="Perez Y."/>
            <person name="Pham C."/>
            <person name="Primus E.L."/>
            <person name="Pu L.-L."/>
            <person name="Puazo M."/>
            <person name="Qin X."/>
            <person name="Quiroz J.B."/>
            <person name="Reese J."/>
            <person name="Richards S."/>
            <person name="Rives C.M."/>
            <person name="Robberts R."/>
            <person name="Ruiz S.J."/>
            <person name="Ruiz M.J."/>
            <person name="Santibanez J."/>
            <person name="Schneider B.W."/>
            <person name="Sisson I."/>
            <person name="Smith M."/>
            <person name="Sodergren E."/>
            <person name="Song X.-Z."/>
            <person name="Song B.B."/>
            <person name="Summersgill H."/>
            <person name="Thelus R."/>
            <person name="Thornton R.D."/>
            <person name="Trejos Z.Y."/>
            <person name="Usmani K."/>
            <person name="Vattathil S."/>
            <person name="Villasana D."/>
            <person name="Walker D.L."/>
            <person name="Wang S."/>
            <person name="Wang K."/>
            <person name="White C.S."/>
            <person name="Williams A.C."/>
            <person name="Williamson J."/>
            <person name="Wilson K."/>
            <person name="Woghiren I.O."/>
            <person name="Woodworth J.R."/>
            <person name="Worley K.C."/>
            <person name="Wright R.A."/>
            <person name="Wu W."/>
            <person name="Young L."/>
            <person name="Zhang L."/>
            <person name="Zhang J."/>
            <person name="Zhu Y."/>
            <person name="Muzny D.M."/>
            <person name="Weinstock G."/>
            <person name="Gibbs R.A."/>
        </authorList>
    </citation>
    <scope>NUCLEOTIDE SEQUENCE [LARGE SCALE GENOMIC DNA]</scope>
    <source>
        <strain evidence="5">LSR1</strain>
    </source>
</reference>